<accession>A0A918VYJ7</accession>
<gene>
    <name evidence="3" type="ORF">GCM10007989_36390</name>
</gene>
<keyword evidence="4" id="KW-1185">Reference proteome</keyword>
<dbReference type="Pfam" id="PF07786">
    <property type="entry name" value="HGSNAT_cat"/>
    <property type="match status" value="1"/>
</dbReference>
<keyword evidence="1" id="KW-0472">Membrane</keyword>
<evidence type="ECO:0000313" key="4">
    <source>
        <dbReference type="Proteomes" id="UP000646579"/>
    </source>
</evidence>
<feature type="transmembrane region" description="Helical" evidence="1">
    <location>
        <begin position="141"/>
        <end position="163"/>
    </location>
</feature>
<dbReference type="EMBL" id="BMZE01000004">
    <property type="protein sequence ID" value="GHA36968.1"/>
    <property type="molecule type" value="Genomic_DNA"/>
</dbReference>
<dbReference type="RefSeq" id="WP_189427207.1">
    <property type="nucleotide sequence ID" value="NZ_BMZE01000004.1"/>
</dbReference>
<evidence type="ECO:0000313" key="3">
    <source>
        <dbReference type="EMBL" id="GHA36968.1"/>
    </source>
</evidence>
<protein>
    <submittedName>
        <fullName evidence="3">Membrane protein</fullName>
    </submittedName>
</protein>
<keyword evidence="1" id="KW-1133">Transmembrane helix</keyword>
<feature type="transmembrane region" description="Helical" evidence="1">
    <location>
        <begin position="61"/>
        <end position="80"/>
    </location>
</feature>
<reference evidence="3" key="1">
    <citation type="journal article" date="2014" name="Int. J. Syst. Evol. Microbiol.">
        <title>Complete genome sequence of Corynebacterium casei LMG S-19264T (=DSM 44701T), isolated from a smear-ripened cheese.</title>
        <authorList>
            <consortium name="US DOE Joint Genome Institute (JGI-PGF)"/>
            <person name="Walter F."/>
            <person name="Albersmeier A."/>
            <person name="Kalinowski J."/>
            <person name="Ruckert C."/>
        </authorList>
    </citation>
    <scope>NUCLEOTIDE SEQUENCE</scope>
    <source>
        <strain evidence="3">KCTC 32437</strain>
    </source>
</reference>
<dbReference type="AlphaFoldDB" id="A0A918VYJ7"/>
<proteinExistence type="predicted"/>
<name>A0A918VYJ7_9HYPH</name>
<dbReference type="Proteomes" id="UP000646579">
    <property type="component" value="Unassembled WGS sequence"/>
</dbReference>
<dbReference type="InterPro" id="IPR012429">
    <property type="entry name" value="HGSNAT_cat"/>
</dbReference>
<feature type="transmembrane region" description="Helical" evidence="1">
    <location>
        <begin position="21"/>
        <end position="41"/>
    </location>
</feature>
<feature type="transmembrane region" description="Helical" evidence="1">
    <location>
        <begin position="233"/>
        <end position="255"/>
    </location>
</feature>
<feature type="transmembrane region" description="Helical" evidence="1">
    <location>
        <begin position="92"/>
        <end position="111"/>
    </location>
</feature>
<sequence length="334" mass="36748">MSLRDAAHTTRGGAASRPRYALVDVVRGVAIVGVVFYHLFWDLSYFWLIPFDVSTHPIWVAFARVLLGSFVFLAGVGLVLAHGRQIRWKAFWRRFAVIGGAAALVSIGTYLAFPETFVYFGVLHAIAVFSLLGLPFLRIPFWLTAFVGLLVIIAGVVFSAPVFTEKVWSWIGFWPVPPPTNDLVPVFPWLGVTLLGIALTRYLIDSGRLERLGNWAPTTGPWHGLSMIGRWTLVIYLIHQLALLAIIYPLATFVFDETTSVNAFAGTCQAGCLNTGSEAAFCTSYCACALEEVSQRDLWEAVEAQEPTPEQSNAVSEVILQCTREDGDLAPPLP</sequence>
<feature type="domain" description="Heparan-alpha-glucosaminide N-acetyltransferase catalytic" evidence="2">
    <location>
        <begin position="19"/>
        <end position="240"/>
    </location>
</feature>
<evidence type="ECO:0000259" key="2">
    <source>
        <dbReference type="Pfam" id="PF07786"/>
    </source>
</evidence>
<evidence type="ECO:0000256" key="1">
    <source>
        <dbReference type="SAM" id="Phobius"/>
    </source>
</evidence>
<keyword evidence="1" id="KW-0812">Transmembrane</keyword>
<reference evidence="3" key="2">
    <citation type="submission" date="2020-09" db="EMBL/GenBank/DDBJ databases">
        <authorList>
            <person name="Sun Q."/>
            <person name="Kim S."/>
        </authorList>
    </citation>
    <scope>NUCLEOTIDE SEQUENCE</scope>
    <source>
        <strain evidence="3">KCTC 32437</strain>
    </source>
</reference>
<feature type="transmembrane region" description="Helical" evidence="1">
    <location>
        <begin position="117"/>
        <end position="134"/>
    </location>
</feature>
<comment type="caution">
    <text evidence="3">The sequence shown here is derived from an EMBL/GenBank/DDBJ whole genome shotgun (WGS) entry which is preliminary data.</text>
</comment>
<organism evidence="3 4">
    <name type="scientific">Devosia pacifica</name>
    <dbReference type="NCBI Taxonomy" id="1335967"/>
    <lineage>
        <taxon>Bacteria</taxon>
        <taxon>Pseudomonadati</taxon>
        <taxon>Pseudomonadota</taxon>
        <taxon>Alphaproteobacteria</taxon>
        <taxon>Hyphomicrobiales</taxon>
        <taxon>Devosiaceae</taxon>
        <taxon>Devosia</taxon>
    </lineage>
</organism>
<feature type="transmembrane region" description="Helical" evidence="1">
    <location>
        <begin position="183"/>
        <end position="204"/>
    </location>
</feature>